<gene>
    <name evidence="1" type="ORF">CBF29_06405</name>
</gene>
<protein>
    <submittedName>
        <fullName evidence="1">Uncharacterized protein</fullName>
    </submittedName>
</protein>
<dbReference type="Proteomes" id="UP000287605">
    <property type="component" value="Unassembled WGS sequence"/>
</dbReference>
<sequence>MGKVIQLKPSVNRKADVYAKALKSRSDRNGVNYSALYSGNPTDKEAAKESLARLHRKQSLESWSVEG</sequence>
<proteinExistence type="predicted"/>
<keyword evidence="2" id="KW-1185">Reference proteome</keyword>
<accession>A0A430AW04</accession>
<evidence type="ECO:0000313" key="2">
    <source>
        <dbReference type="Proteomes" id="UP000287605"/>
    </source>
</evidence>
<dbReference type="RefSeq" id="WP_126808621.1">
    <property type="nucleotide sequence ID" value="NZ_NGKA01000008.1"/>
</dbReference>
<dbReference type="EMBL" id="NGKA01000008">
    <property type="protein sequence ID" value="RSU12226.1"/>
    <property type="molecule type" value="Genomic_DNA"/>
</dbReference>
<name>A0A430AW04_9ENTE</name>
<organism evidence="1 2">
    <name type="scientific">Vagococcus elongatus</name>
    <dbReference type="NCBI Taxonomy" id="180344"/>
    <lineage>
        <taxon>Bacteria</taxon>
        <taxon>Bacillati</taxon>
        <taxon>Bacillota</taxon>
        <taxon>Bacilli</taxon>
        <taxon>Lactobacillales</taxon>
        <taxon>Enterococcaceae</taxon>
        <taxon>Vagococcus</taxon>
    </lineage>
</organism>
<dbReference type="AlphaFoldDB" id="A0A430AW04"/>
<evidence type="ECO:0000313" key="1">
    <source>
        <dbReference type="EMBL" id="RSU12226.1"/>
    </source>
</evidence>
<reference evidence="1 2" key="1">
    <citation type="submission" date="2017-05" db="EMBL/GenBank/DDBJ databases">
        <title>Vagococcus spp. assemblies.</title>
        <authorList>
            <person name="Gulvik C.A."/>
        </authorList>
    </citation>
    <scope>NUCLEOTIDE SEQUENCE [LARGE SCALE GENOMIC DNA]</scope>
    <source>
        <strain evidence="1 2">CCUG 51432</strain>
    </source>
</reference>
<comment type="caution">
    <text evidence="1">The sequence shown here is derived from an EMBL/GenBank/DDBJ whole genome shotgun (WGS) entry which is preliminary data.</text>
</comment>